<evidence type="ECO:0000259" key="9">
    <source>
        <dbReference type="Pfam" id="PF24882"/>
    </source>
</evidence>
<dbReference type="Proteomes" id="UP000728032">
    <property type="component" value="Unassembled WGS sequence"/>
</dbReference>
<dbReference type="EMBL" id="CAJPVJ010000618">
    <property type="protein sequence ID" value="CAG2162998.1"/>
    <property type="molecule type" value="Genomic_DNA"/>
</dbReference>
<gene>
    <name evidence="10" type="ORF">ONB1V03_LOCUS2582</name>
</gene>
<feature type="region of interest" description="Disordered" evidence="7">
    <location>
        <begin position="47"/>
        <end position="68"/>
    </location>
</feature>
<dbReference type="Pfam" id="PF24882">
    <property type="entry name" value="WHD_ORC2"/>
    <property type="match status" value="1"/>
</dbReference>
<proteinExistence type="inferred from homology"/>
<sequence length="408" mass="46365">MPPKKSNKRSVKSVVVYNDDKDVLKILDKSKPIVLLSDCMQNGLIASNGKASEDTSDESGGDDNGDQSVTVMKNRVINGNYFMAQSSRPKTSKNAFTKVMQNFDLSESAIKEIIERQFADQRRHLIDTYINNNCFEEWFQLLNCGFNALVYGLGSKRKLLDLFVAHCLQEEHHIVINGYNNEITVKNIINVLNEVISESIFDEMKLIDRLKDIDFDLYLVIHSVDFLFANNPKMKSLFSQMAVHCQRLRFIASVDHINSGLLWSTTESNAYKWLWFNAPTYESYTIEKAFSTGLSMLSGSSKSWHQSLTYSSVKHVYDSLTSNAQKVFLLILGYYVERDAANTGFAFSDCYSLCREEFLVTSELTLRAQISEFKDHKLLKCKKGADGGEVIVVCIDKSIAQKFIESHQ</sequence>
<evidence type="ECO:0000313" key="11">
    <source>
        <dbReference type="Proteomes" id="UP000728032"/>
    </source>
</evidence>
<dbReference type="GO" id="GO:0006260">
    <property type="term" value="P:DNA replication"/>
    <property type="evidence" value="ECO:0007669"/>
    <property type="project" value="UniProtKB-UniRule"/>
</dbReference>
<dbReference type="PANTHER" id="PTHR14052">
    <property type="entry name" value="ORIGIN RECOGNITION COMPLEX SUBUNIT 2"/>
    <property type="match status" value="1"/>
</dbReference>
<dbReference type="InterPro" id="IPR056772">
    <property type="entry name" value="RecA-like_ORC2"/>
</dbReference>
<name>A0A7R9LFD5_9ACAR</name>
<organism evidence="10">
    <name type="scientific">Oppiella nova</name>
    <dbReference type="NCBI Taxonomy" id="334625"/>
    <lineage>
        <taxon>Eukaryota</taxon>
        <taxon>Metazoa</taxon>
        <taxon>Ecdysozoa</taxon>
        <taxon>Arthropoda</taxon>
        <taxon>Chelicerata</taxon>
        <taxon>Arachnida</taxon>
        <taxon>Acari</taxon>
        <taxon>Acariformes</taxon>
        <taxon>Sarcoptiformes</taxon>
        <taxon>Oribatida</taxon>
        <taxon>Brachypylina</taxon>
        <taxon>Oppioidea</taxon>
        <taxon>Oppiidae</taxon>
        <taxon>Oppiella</taxon>
    </lineage>
</organism>
<feature type="compositionally biased region" description="Acidic residues" evidence="7">
    <location>
        <begin position="54"/>
        <end position="65"/>
    </location>
</feature>
<evidence type="ECO:0000256" key="6">
    <source>
        <dbReference type="RuleBase" id="RU368084"/>
    </source>
</evidence>
<dbReference type="GO" id="GO:0003688">
    <property type="term" value="F:DNA replication origin binding"/>
    <property type="evidence" value="ECO:0007669"/>
    <property type="project" value="UniProtKB-UniRule"/>
</dbReference>
<keyword evidence="11" id="KW-1185">Reference proteome</keyword>
<protein>
    <recommendedName>
        <fullName evidence="3 6">Origin recognition complex subunit 2</fullName>
    </recommendedName>
</protein>
<keyword evidence="5 6" id="KW-0539">Nucleus</keyword>
<feature type="domain" description="Origin recognition complex subunit 2 RecA-like" evidence="8">
    <location>
        <begin position="131"/>
        <end position="277"/>
    </location>
</feature>
<evidence type="ECO:0000313" key="10">
    <source>
        <dbReference type="EMBL" id="CAD7640487.1"/>
    </source>
</evidence>
<reference evidence="10" key="1">
    <citation type="submission" date="2020-11" db="EMBL/GenBank/DDBJ databases">
        <authorList>
            <person name="Tran Van P."/>
        </authorList>
    </citation>
    <scope>NUCLEOTIDE SEQUENCE</scope>
</reference>
<dbReference type="Pfam" id="PF04084">
    <property type="entry name" value="RecA-like_ORC2"/>
    <property type="match status" value="1"/>
</dbReference>
<comment type="subunit">
    <text evidence="6">Component of the origin recognition complex (ORC).</text>
</comment>
<dbReference type="PANTHER" id="PTHR14052:SF0">
    <property type="entry name" value="ORIGIN RECOGNITION COMPLEX SUBUNIT 2"/>
    <property type="match status" value="1"/>
</dbReference>
<evidence type="ECO:0000256" key="5">
    <source>
        <dbReference type="ARBA" id="ARBA00023242"/>
    </source>
</evidence>
<comment type="function">
    <text evidence="6">Component of the origin recognition complex (ORC) that binds origins of replication. DNA-binding is ATP-dependent. ORC is required to assemble the pre-replication complex necessary to initiate DNA replication.</text>
</comment>
<keyword evidence="4 6" id="KW-0235">DNA replication</keyword>
<dbReference type="GO" id="GO:0005664">
    <property type="term" value="C:nuclear origin of replication recognition complex"/>
    <property type="evidence" value="ECO:0007669"/>
    <property type="project" value="UniProtKB-UniRule"/>
</dbReference>
<evidence type="ECO:0000256" key="4">
    <source>
        <dbReference type="ARBA" id="ARBA00022705"/>
    </source>
</evidence>
<comment type="subcellular location">
    <subcellularLocation>
        <location evidence="1 6">Nucleus</location>
    </subcellularLocation>
</comment>
<evidence type="ECO:0000256" key="1">
    <source>
        <dbReference type="ARBA" id="ARBA00004123"/>
    </source>
</evidence>
<evidence type="ECO:0000259" key="8">
    <source>
        <dbReference type="Pfam" id="PF04084"/>
    </source>
</evidence>
<evidence type="ECO:0000256" key="2">
    <source>
        <dbReference type="ARBA" id="ARBA00007421"/>
    </source>
</evidence>
<evidence type="ECO:0000256" key="7">
    <source>
        <dbReference type="SAM" id="MobiDB-lite"/>
    </source>
</evidence>
<comment type="similarity">
    <text evidence="2 6">Belongs to the ORC2 family.</text>
</comment>
<accession>A0A7R9LFD5</accession>
<dbReference type="InterPro" id="IPR007220">
    <property type="entry name" value="ORC2"/>
</dbReference>
<feature type="domain" description="Origin recognition complex subunit 2 winged-helix" evidence="9">
    <location>
        <begin position="339"/>
        <end position="398"/>
    </location>
</feature>
<evidence type="ECO:0000256" key="3">
    <source>
        <dbReference type="ARBA" id="ARBA00019080"/>
    </source>
</evidence>
<dbReference type="OrthoDB" id="20198at2759"/>
<dbReference type="AlphaFoldDB" id="A0A7R9LFD5"/>
<dbReference type="EMBL" id="OC915443">
    <property type="protein sequence ID" value="CAD7640487.1"/>
    <property type="molecule type" value="Genomic_DNA"/>
</dbReference>
<dbReference type="InterPro" id="IPR056773">
    <property type="entry name" value="WHD_ORC2"/>
</dbReference>